<comment type="caution">
    <text evidence="8">The sequence shown here is derived from an EMBL/GenBank/DDBJ whole genome shotgun (WGS) entry which is preliminary data.</text>
</comment>
<evidence type="ECO:0000256" key="6">
    <source>
        <dbReference type="RuleBase" id="RU361277"/>
    </source>
</evidence>
<sequence>MKHIFKNYRKRWKEMKAVVYRGKGDIGLEERNMPKIIDGRDAIVKVMCSTICTSDIHIKNGAVPRAVPGIVLGHEFTGMVTEVGKDIKDLKPGDRVAVNCETFCGDCWFCRRGYVNNCIHGGWELGCRIDGCQTEYVRVPFADTGLTKIPEKVSYEDALFTGDILSSAYWGAKLAEIRPGDTVAVIGAGPVGLCAAECSRLLGAEKVIIIERDGFRRQIAIEHELADLALDPAENDPEICIKELTDGRGADSVIEAAGGSDTFQTAWKIARPNGIVVIVAMYERDQILPLPSMYGKNLIFKTGGVDGCYCQELLRYIEEGKLKTDFLITHRGSLENIMEGYRVFENKEDHCIKWVIE</sequence>
<dbReference type="PROSITE" id="PS00059">
    <property type="entry name" value="ADH_ZINC"/>
    <property type="match status" value="1"/>
</dbReference>
<dbReference type="Pfam" id="PF00107">
    <property type="entry name" value="ADH_zinc_N"/>
    <property type="match status" value="1"/>
</dbReference>
<evidence type="ECO:0000256" key="5">
    <source>
        <dbReference type="ARBA" id="ARBA00023002"/>
    </source>
</evidence>
<evidence type="ECO:0000313" key="8">
    <source>
        <dbReference type="EMBL" id="HJA71508.1"/>
    </source>
</evidence>
<dbReference type="SUPFAM" id="SSF50129">
    <property type="entry name" value="GroES-like"/>
    <property type="match status" value="1"/>
</dbReference>
<dbReference type="SMART" id="SM00829">
    <property type="entry name" value="PKS_ER"/>
    <property type="match status" value="1"/>
</dbReference>
<keyword evidence="5" id="KW-0560">Oxidoreductase</keyword>
<protein>
    <submittedName>
        <fullName evidence="8">Alcohol dehydrogenase</fullName>
    </submittedName>
</protein>
<dbReference type="Pfam" id="PF08240">
    <property type="entry name" value="ADH_N"/>
    <property type="match status" value="1"/>
</dbReference>
<dbReference type="InterPro" id="IPR002328">
    <property type="entry name" value="ADH_Zn_CS"/>
</dbReference>
<name>A0A9D2HJM0_9FIRM</name>
<feature type="domain" description="Enoyl reductase (ER)" evidence="7">
    <location>
        <begin position="24"/>
        <end position="356"/>
    </location>
</feature>
<dbReference type="Gene3D" id="3.40.50.720">
    <property type="entry name" value="NAD(P)-binding Rossmann-like Domain"/>
    <property type="match status" value="1"/>
</dbReference>
<dbReference type="GO" id="GO:0008270">
    <property type="term" value="F:zinc ion binding"/>
    <property type="evidence" value="ECO:0007669"/>
    <property type="project" value="InterPro"/>
</dbReference>
<dbReference type="Gene3D" id="3.90.180.10">
    <property type="entry name" value="Medium-chain alcohol dehydrogenases, catalytic domain"/>
    <property type="match status" value="1"/>
</dbReference>
<reference evidence="8" key="1">
    <citation type="journal article" date="2021" name="PeerJ">
        <title>Extensive microbial diversity within the chicken gut microbiome revealed by metagenomics and culture.</title>
        <authorList>
            <person name="Gilroy R."/>
            <person name="Ravi A."/>
            <person name="Getino M."/>
            <person name="Pursley I."/>
            <person name="Horton D.L."/>
            <person name="Alikhan N.F."/>
            <person name="Baker D."/>
            <person name="Gharbi K."/>
            <person name="Hall N."/>
            <person name="Watson M."/>
            <person name="Adriaenssens E.M."/>
            <person name="Foster-Nyarko E."/>
            <person name="Jarju S."/>
            <person name="Secka A."/>
            <person name="Antonio M."/>
            <person name="Oren A."/>
            <person name="Chaudhuri R.R."/>
            <person name="La Ragione R."/>
            <person name="Hildebrand F."/>
            <person name="Pallen M.J."/>
        </authorList>
    </citation>
    <scope>NUCLEOTIDE SEQUENCE</scope>
    <source>
        <strain evidence="8">CHK178-16964</strain>
    </source>
</reference>
<accession>A0A9D2HJM0</accession>
<dbReference type="PANTHER" id="PTHR42813:SF4">
    <property type="entry name" value="NADP-DEPENDENT ISOPROPANOL DEHYDROGENASE"/>
    <property type="match status" value="1"/>
</dbReference>
<dbReference type="InterPro" id="IPR036291">
    <property type="entry name" value="NAD(P)-bd_dom_sf"/>
</dbReference>
<dbReference type="AlphaFoldDB" id="A0A9D2HJM0"/>
<dbReference type="SUPFAM" id="SSF51735">
    <property type="entry name" value="NAD(P)-binding Rossmann-fold domains"/>
    <property type="match status" value="1"/>
</dbReference>
<keyword evidence="3 6" id="KW-0479">Metal-binding</keyword>
<proteinExistence type="inferred from homology"/>
<dbReference type="EMBL" id="DWZA01000069">
    <property type="protein sequence ID" value="HJA71508.1"/>
    <property type="molecule type" value="Genomic_DNA"/>
</dbReference>
<dbReference type="GO" id="GO:0016491">
    <property type="term" value="F:oxidoreductase activity"/>
    <property type="evidence" value="ECO:0007669"/>
    <property type="project" value="UniProtKB-KW"/>
</dbReference>
<evidence type="ECO:0000256" key="4">
    <source>
        <dbReference type="ARBA" id="ARBA00022833"/>
    </source>
</evidence>
<organism evidence="8 9">
    <name type="scientific">Candidatus Lachnoclostridium stercoravium</name>
    <dbReference type="NCBI Taxonomy" id="2838633"/>
    <lineage>
        <taxon>Bacteria</taxon>
        <taxon>Bacillati</taxon>
        <taxon>Bacillota</taxon>
        <taxon>Clostridia</taxon>
        <taxon>Lachnospirales</taxon>
        <taxon>Lachnospiraceae</taxon>
    </lineage>
</organism>
<dbReference type="Proteomes" id="UP000823900">
    <property type="component" value="Unassembled WGS sequence"/>
</dbReference>
<evidence type="ECO:0000256" key="3">
    <source>
        <dbReference type="ARBA" id="ARBA00022723"/>
    </source>
</evidence>
<dbReference type="CDD" id="cd05278">
    <property type="entry name" value="FDH_like"/>
    <property type="match status" value="1"/>
</dbReference>
<dbReference type="InterPro" id="IPR020843">
    <property type="entry name" value="ER"/>
</dbReference>
<dbReference type="InterPro" id="IPR013149">
    <property type="entry name" value="ADH-like_C"/>
</dbReference>
<evidence type="ECO:0000313" key="9">
    <source>
        <dbReference type="Proteomes" id="UP000823900"/>
    </source>
</evidence>
<dbReference type="InterPro" id="IPR013154">
    <property type="entry name" value="ADH-like_N"/>
</dbReference>
<gene>
    <name evidence="8" type="ORF">IAA07_08010</name>
</gene>
<evidence type="ECO:0000256" key="1">
    <source>
        <dbReference type="ARBA" id="ARBA00001947"/>
    </source>
</evidence>
<dbReference type="PANTHER" id="PTHR42813">
    <property type="entry name" value="ZINC-TYPE ALCOHOL DEHYDROGENASE-LIKE"/>
    <property type="match status" value="1"/>
</dbReference>
<evidence type="ECO:0000259" key="7">
    <source>
        <dbReference type="SMART" id="SM00829"/>
    </source>
</evidence>
<reference evidence="8" key="2">
    <citation type="submission" date="2021-04" db="EMBL/GenBank/DDBJ databases">
        <authorList>
            <person name="Gilroy R."/>
        </authorList>
    </citation>
    <scope>NUCLEOTIDE SEQUENCE</scope>
    <source>
        <strain evidence="8">CHK178-16964</strain>
    </source>
</reference>
<keyword evidence="4 6" id="KW-0862">Zinc</keyword>
<comment type="similarity">
    <text evidence="2 6">Belongs to the zinc-containing alcohol dehydrogenase family.</text>
</comment>
<comment type="cofactor">
    <cofactor evidence="1 6">
        <name>Zn(2+)</name>
        <dbReference type="ChEBI" id="CHEBI:29105"/>
    </cofactor>
</comment>
<dbReference type="InterPro" id="IPR011032">
    <property type="entry name" value="GroES-like_sf"/>
</dbReference>
<evidence type="ECO:0000256" key="2">
    <source>
        <dbReference type="ARBA" id="ARBA00008072"/>
    </source>
</evidence>